<protein>
    <recommendedName>
        <fullName evidence="8">ABC transmembrane type-1 domain-containing protein</fullName>
    </recommendedName>
</protein>
<dbReference type="Gene3D" id="1.10.3720.10">
    <property type="entry name" value="MetI-like"/>
    <property type="match status" value="1"/>
</dbReference>
<dbReference type="InterPro" id="IPR000515">
    <property type="entry name" value="MetI-like"/>
</dbReference>
<organism evidence="9">
    <name type="scientific">marine sediment metagenome</name>
    <dbReference type="NCBI Taxonomy" id="412755"/>
    <lineage>
        <taxon>unclassified sequences</taxon>
        <taxon>metagenomes</taxon>
        <taxon>ecological metagenomes</taxon>
    </lineage>
</organism>
<accession>X1C7U8</accession>
<dbReference type="PANTHER" id="PTHR43744:SF2">
    <property type="entry name" value="ARABINOOLIGOSACCHARIDES TRANSPORT SYSTEM PERMEASE PROTEIN ARAQ"/>
    <property type="match status" value="1"/>
</dbReference>
<keyword evidence="5 7" id="KW-1133">Transmembrane helix</keyword>
<dbReference type="GO" id="GO:0005886">
    <property type="term" value="C:plasma membrane"/>
    <property type="evidence" value="ECO:0007669"/>
    <property type="project" value="UniProtKB-SubCell"/>
</dbReference>
<keyword evidence="3" id="KW-1003">Cell membrane</keyword>
<evidence type="ECO:0000259" key="8">
    <source>
        <dbReference type="PROSITE" id="PS50928"/>
    </source>
</evidence>
<feature type="domain" description="ABC transmembrane type-1" evidence="8">
    <location>
        <begin position="86"/>
        <end position="164"/>
    </location>
</feature>
<gene>
    <name evidence="9" type="ORF">S01H4_44601</name>
</gene>
<proteinExistence type="predicted"/>
<dbReference type="InterPro" id="IPR035906">
    <property type="entry name" value="MetI-like_sf"/>
</dbReference>
<feature type="transmembrane region" description="Helical" evidence="7">
    <location>
        <begin position="86"/>
        <end position="109"/>
    </location>
</feature>
<feature type="non-terminal residue" evidence="9">
    <location>
        <position position="164"/>
    </location>
</feature>
<feature type="transmembrane region" description="Helical" evidence="7">
    <location>
        <begin position="121"/>
        <end position="143"/>
    </location>
</feature>
<comment type="subcellular location">
    <subcellularLocation>
        <location evidence="1">Cell membrane</location>
        <topology evidence="1">Multi-pass membrane protein</topology>
    </subcellularLocation>
</comment>
<reference evidence="9" key="1">
    <citation type="journal article" date="2014" name="Front. Microbiol.">
        <title>High frequency of phylogenetically diverse reductive dehalogenase-homologous genes in deep subseafloor sedimentary metagenomes.</title>
        <authorList>
            <person name="Kawai M."/>
            <person name="Futagami T."/>
            <person name="Toyoda A."/>
            <person name="Takaki Y."/>
            <person name="Nishi S."/>
            <person name="Hori S."/>
            <person name="Arai W."/>
            <person name="Tsubouchi T."/>
            <person name="Morono Y."/>
            <person name="Uchiyama I."/>
            <person name="Ito T."/>
            <person name="Fujiyama A."/>
            <person name="Inagaki F."/>
            <person name="Takami H."/>
        </authorList>
    </citation>
    <scope>NUCLEOTIDE SEQUENCE</scope>
    <source>
        <strain evidence="9">Expedition CK06-06</strain>
    </source>
</reference>
<evidence type="ECO:0000313" key="9">
    <source>
        <dbReference type="EMBL" id="GAG92458.1"/>
    </source>
</evidence>
<dbReference type="SUPFAM" id="SSF161098">
    <property type="entry name" value="MetI-like"/>
    <property type="match status" value="1"/>
</dbReference>
<evidence type="ECO:0000256" key="4">
    <source>
        <dbReference type="ARBA" id="ARBA00022692"/>
    </source>
</evidence>
<dbReference type="GO" id="GO:0055085">
    <property type="term" value="P:transmembrane transport"/>
    <property type="evidence" value="ECO:0007669"/>
    <property type="project" value="InterPro"/>
</dbReference>
<dbReference type="EMBL" id="BART01024747">
    <property type="protein sequence ID" value="GAG92458.1"/>
    <property type="molecule type" value="Genomic_DNA"/>
</dbReference>
<dbReference type="PANTHER" id="PTHR43744">
    <property type="entry name" value="ABC TRANSPORTER PERMEASE PROTEIN MG189-RELATED-RELATED"/>
    <property type="match status" value="1"/>
</dbReference>
<comment type="caution">
    <text evidence="9">The sequence shown here is derived from an EMBL/GenBank/DDBJ whole genome shotgun (WGS) entry which is preliminary data.</text>
</comment>
<evidence type="ECO:0000256" key="3">
    <source>
        <dbReference type="ARBA" id="ARBA00022475"/>
    </source>
</evidence>
<evidence type="ECO:0000256" key="2">
    <source>
        <dbReference type="ARBA" id="ARBA00022448"/>
    </source>
</evidence>
<keyword evidence="2" id="KW-0813">Transport</keyword>
<dbReference type="PROSITE" id="PS50928">
    <property type="entry name" value="ABC_TM1"/>
    <property type="match status" value="1"/>
</dbReference>
<sequence>MSYAVKRKKNKITRQSLIIDIFIWVFLILAALFILAPTIFMFTASVMPANDILKMPYRWIPKGLYWQNYWQGIKGNDGSFIYIRNIFNSLIVASVVSVTTVMLSALAGFGLAKYYFKGRTLVFMIIMATMMIPFEAIMIPLYLVTTKLGLQDSYAGLIAPFLVT</sequence>
<evidence type="ECO:0000256" key="6">
    <source>
        <dbReference type="ARBA" id="ARBA00023136"/>
    </source>
</evidence>
<keyword evidence="6 7" id="KW-0472">Membrane</keyword>
<keyword evidence="4 7" id="KW-0812">Transmembrane</keyword>
<evidence type="ECO:0000256" key="5">
    <source>
        <dbReference type="ARBA" id="ARBA00022989"/>
    </source>
</evidence>
<name>X1C7U8_9ZZZZ</name>
<feature type="transmembrane region" description="Helical" evidence="7">
    <location>
        <begin position="21"/>
        <end position="47"/>
    </location>
</feature>
<evidence type="ECO:0000256" key="1">
    <source>
        <dbReference type="ARBA" id="ARBA00004651"/>
    </source>
</evidence>
<evidence type="ECO:0000256" key="7">
    <source>
        <dbReference type="SAM" id="Phobius"/>
    </source>
</evidence>
<dbReference type="AlphaFoldDB" id="X1C7U8"/>